<dbReference type="Proteomes" id="UP000324222">
    <property type="component" value="Unassembled WGS sequence"/>
</dbReference>
<keyword evidence="2" id="KW-1185">Reference proteome</keyword>
<organism evidence="1 2">
    <name type="scientific">Portunus trituberculatus</name>
    <name type="common">Swimming crab</name>
    <name type="synonym">Neptunus trituberculatus</name>
    <dbReference type="NCBI Taxonomy" id="210409"/>
    <lineage>
        <taxon>Eukaryota</taxon>
        <taxon>Metazoa</taxon>
        <taxon>Ecdysozoa</taxon>
        <taxon>Arthropoda</taxon>
        <taxon>Crustacea</taxon>
        <taxon>Multicrustacea</taxon>
        <taxon>Malacostraca</taxon>
        <taxon>Eumalacostraca</taxon>
        <taxon>Eucarida</taxon>
        <taxon>Decapoda</taxon>
        <taxon>Pleocyemata</taxon>
        <taxon>Brachyura</taxon>
        <taxon>Eubrachyura</taxon>
        <taxon>Portunoidea</taxon>
        <taxon>Portunidae</taxon>
        <taxon>Portuninae</taxon>
        <taxon>Portunus</taxon>
    </lineage>
</organism>
<accession>A0A5B7I098</accession>
<evidence type="ECO:0000313" key="2">
    <source>
        <dbReference type="Proteomes" id="UP000324222"/>
    </source>
</evidence>
<reference evidence="1 2" key="1">
    <citation type="submission" date="2019-05" db="EMBL/GenBank/DDBJ databases">
        <title>Another draft genome of Portunus trituberculatus and its Hox gene families provides insights of decapod evolution.</title>
        <authorList>
            <person name="Jeong J.-H."/>
            <person name="Song I."/>
            <person name="Kim S."/>
            <person name="Choi T."/>
            <person name="Kim D."/>
            <person name="Ryu S."/>
            <person name="Kim W."/>
        </authorList>
    </citation>
    <scope>NUCLEOTIDE SEQUENCE [LARGE SCALE GENOMIC DNA]</scope>
    <source>
        <tissue evidence="1">Muscle</tissue>
    </source>
</reference>
<protein>
    <submittedName>
        <fullName evidence="1">Uncharacterized protein</fullName>
    </submittedName>
</protein>
<dbReference type="EMBL" id="VSRR010047613">
    <property type="protein sequence ID" value="MPC78110.1"/>
    <property type="molecule type" value="Genomic_DNA"/>
</dbReference>
<gene>
    <name evidence="1" type="ORF">E2C01_072588</name>
</gene>
<sequence>MRVGRRCILFMTRGRNSAPSLRARPSTDPGVNMVVGSVVDFSLDTELSLCFVLRP</sequence>
<dbReference type="AlphaFoldDB" id="A0A5B7I098"/>
<evidence type="ECO:0000313" key="1">
    <source>
        <dbReference type="EMBL" id="MPC78110.1"/>
    </source>
</evidence>
<name>A0A5B7I098_PORTR</name>
<proteinExistence type="predicted"/>
<comment type="caution">
    <text evidence="1">The sequence shown here is derived from an EMBL/GenBank/DDBJ whole genome shotgun (WGS) entry which is preliminary data.</text>
</comment>